<evidence type="ECO:0000256" key="1">
    <source>
        <dbReference type="ARBA" id="ARBA00023015"/>
    </source>
</evidence>
<dbReference type="InterPro" id="IPR001034">
    <property type="entry name" value="DeoR_HTH"/>
</dbReference>
<evidence type="ECO:0000256" key="2">
    <source>
        <dbReference type="ARBA" id="ARBA00023125"/>
    </source>
</evidence>
<dbReference type="InterPro" id="IPR018356">
    <property type="entry name" value="Tscrpt_reg_HTH_DeoR_CS"/>
</dbReference>
<dbReference type="PROSITE" id="PS51000">
    <property type="entry name" value="HTH_DEOR_2"/>
    <property type="match status" value="1"/>
</dbReference>
<dbReference type="InterPro" id="IPR014036">
    <property type="entry name" value="DeoR-like_C"/>
</dbReference>
<dbReference type="SMART" id="SM01134">
    <property type="entry name" value="DeoRC"/>
    <property type="match status" value="1"/>
</dbReference>
<name>A0A497Z0D0_9RHOB</name>
<keyword evidence="2" id="KW-0238">DNA-binding</keyword>
<dbReference type="SUPFAM" id="SSF100950">
    <property type="entry name" value="NagB/RpiA/CoA transferase-like"/>
    <property type="match status" value="1"/>
</dbReference>
<dbReference type="Proteomes" id="UP000271700">
    <property type="component" value="Unassembled WGS sequence"/>
</dbReference>
<dbReference type="AlphaFoldDB" id="A0A497Z0D0"/>
<dbReference type="PROSITE" id="PS00894">
    <property type="entry name" value="HTH_DEOR_1"/>
    <property type="match status" value="1"/>
</dbReference>
<reference evidence="6 7" key="1">
    <citation type="submission" date="2018-10" db="EMBL/GenBank/DDBJ databases">
        <title>Genomic Encyclopedia of Archaeal and Bacterial Type Strains, Phase II (KMG-II): from individual species to whole genera.</title>
        <authorList>
            <person name="Goeker M."/>
        </authorList>
    </citation>
    <scope>NUCLEOTIDE SEQUENCE [LARGE SCALE GENOMIC DNA]</scope>
    <source>
        <strain evidence="6 7">DSM 29317</strain>
    </source>
</reference>
<evidence type="ECO:0000256" key="3">
    <source>
        <dbReference type="ARBA" id="ARBA00023163"/>
    </source>
</evidence>
<dbReference type="GO" id="GO:0003677">
    <property type="term" value="F:DNA binding"/>
    <property type="evidence" value="ECO:0007669"/>
    <property type="project" value="UniProtKB-KW"/>
</dbReference>
<evidence type="ECO:0000313" key="7">
    <source>
        <dbReference type="Proteomes" id="UP000271700"/>
    </source>
</evidence>
<dbReference type="STRING" id="981384.GCA_000192475_03671"/>
<keyword evidence="7" id="KW-1185">Reference proteome</keyword>
<feature type="domain" description="HTH deoR-type" evidence="5">
    <location>
        <begin position="55"/>
        <end position="110"/>
    </location>
</feature>
<keyword evidence="3" id="KW-0804">Transcription</keyword>
<keyword evidence="1" id="KW-0805">Transcription regulation</keyword>
<dbReference type="PRINTS" id="PR00037">
    <property type="entry name" value="HTHLACR"/>
</dbReference>
<dbReference type="Pfam" id="PF00455">
    <property type="entry name" value="DeoRC"/>
    <property type="match status" value="1"/>
</dbReference>
<dbReference type="InterPro" id="IPR036388">
    <property type="entry name" value="WH-like_DNA-bd_sf"/>
</dbReference>
<dbReference type="PANTHER" id="PTHR30363:SF44">
    <property type="entry name" value="AGA OPERON TRANSCRIPTIONAL REPRESSOR-RELATED"/>
    <property type="match status" value="1"/>
</dbReference>
<evidence type="ECO:0000259" key="5">
    <source>
        <dbReference type="PROSITE" id="PS51000"/>
    </source>
</evidence>
<feature type="compositionally biased region" description="Basic and acidic residues" evidence="4">
    <location>
        <begin position="118"/>
        <end position="128"/>
    </location>
</feature>
<dbReference type="GO" id="GO:0003700">
    <property type="term" value="F:DNA-binding transcription factor activity"/>
    <property type="evidence" value="ECO:0007669"/>
    <property type="project" value="InterPro"/>
</dbReference>
<evidence type="ECO:0000256" key="4">
    <source>
        <dbReference type="SAM" id="MobiDB-lite"/>
    </source>
</evidence>
<feature type="compositionally biased region" description="Basic and acidic residues" evidence="4">
    <location>
        <begin position="37"/>
        <end position="50"/>
    </location>
</feature>
<dbReference type="InterPro" id="IPR036390">
    <property type="entry name" value="WH_DNA-bd_sf"/>
</dbReference>
<feature type="region of interest" description="Disordered" evidence="4">
    <location>
        <begin position="105"/>
        <end position="128"/>
    </location>
</feature>
<accession>A0A497Z0D0</accession>
<dbReference type="SUPFAM" id="SSF46785">
    <property type="entry name" value="Winged helix' DNA-binding domain"/>
    <property type="match status" value="1"/>
</dbReference>
<dbReference type="InterPro" id="IPR037171">
    <property type="entry name" value="NagB/RpiA_transferase-like"/>
</dbReference>
<dbReference type="Pfam" id="PF08220">
    <property type="entry name" value="HTH_DeoR"/>
    <property type="match status" value="1"/>
</dbReference>
<dbReference type="Gene3D" id="1.10.10.10">
    <property type="entry name" value="Winged helix-like DNA-binding domain superfamily/Winged helix DNA-binding domain"/>
    <property type="match status" value="1"/>
</dbReference>
<gene>
    <name evidence="6" type="ORF">CLV75_3908</name>
</gene>
<dbReference type="EMBL" id="RCCT01000007">
    <property type="protein sequence ID" value="RLJ99984.1"/>
    <property type="molecule type" value="Genomic_DNA"/>
</dbReference>
<dbReference type="PANTHER" id="PTHR30363">
    <property type="entry name" value="HTH-TYPE TRANSCRIPTIONAL REGULATOR SRLR-RELATED"/>
    <property type="match status" value="1"/>
</dbReference>
<dbReference type="SMART" id="SM00420">
    <property type="entry name" value="HTH_DEOR"/>
    <property type="match status" value="1"/>
</dbReference>
<feature type="region of interest" description="Disordered" evidence="4">
    <location>
        <begin position="20"/>
        <end position="54"/>
    </location>
</feature>
<organism evidence="6 7">
    <name type="scientific">Ruegeria conchae</name>
    <dbReference type="NCBI Taxonomy" id="981384"/>
    <lineage>
        <taxon>Bacteria</taxon>
        <taxon>Pseudomonadati</taxon>
        <taxon>Pseudomonadota</taxon>
        <taxon>Alphaproteobacteria</taxon>
        <taxon>Rhodobacterales</taxon>
        <taxon>Roseobacteraceae</taxon>
        <taxon>Ruegeria</taxon>
    </lineage>
</organism>
<dbReference type="Gene3D" id="3.40.50.1360">
    <property type="match status" value="1"/>
</dbReference>
<proteinExistence type="predicted"/>
<dbReference type="InterPro" id="IPR050313">
    <property type="entry name" value="Carb_Metab_HTH_regulators"/>
</dbReference>
<sequence length="310" mass="33751">MFSEVSQQYEGFATEIVAKRPKHHKSEYEAESGCRMSKTETRGMRSEKSQARVKKSDRRREILLELKLRPHVRISELAQRFNVSAETVRRDFDALSEDGLIARAHGGASAPTQGRYPSLDERTNARTEERERIGRCAAALIQDGDTVMIDSGSTTVEMARALSFQGTECTVITNSIPVAMTLGHSPTQVLLCPGEYLAEESAIIGTDTLEYLSRFNVDQCMIGASGISAEGPSETVQGFAAVKQKMLARSAKRHLLIDSEKFGRKGLSQVGDLDGLDSIITDTKPKGDLLGSINAAGVAILIGESISKND</sequence>
<protein>
    <submittedName>
        <fullName evidence="6">DeoR family transcriptional regulator</fullName>
    </submittedName>
</protein>
<evidence type="ECO:0000313" key="6">
    <source>
        <dbReference type="EMBL" id="RLJ99984.1"/>
    </source>
</evidence>
<comment type="caution">
    <text evidence="6">The sequence shown here is derived from an EMBL/GenBank/DDBJ whole genome shotgun (WGS) entry which is preliminary data.</text>
</comment>